<feature type="transmembrane region" description="Helical" evidence="7">
    <location>
        <begin position="807"/>
        <end position="827"/>
    </location>
</feature>
<sequence length="926" mass="99785">MASQAHEEVDLVIIGGGPTGLFSAVLARQLGLSVTVIDEKPSSLKVGRADALNARTQQYFEVAGVLGELRAKGIECNTSSTFAEGDFKSRQDKWWTGLEHCRHKNFLMIGQPEVERTLLEQLDDKTPVRFGERVTSIREDSDSVTVTTDAGRTTHAQFAIGADGAKSTVRQALGIGFQGTKPEMIWAVLDTFLDTDFPICSEIITFQLDGQSRVSWIPRERGMSRFYVLLDGDVTQEKAEKSIQRHLAPYRVNFVRTEWFSTFEVRERIASTFVTEEKGRVMLAGDAAHVHSVNGGQGLNTGIADAFGLVWRLALASGKGKQVASDLIRTYDLERRTVAQDVINVAARLVRDTMHTAKQYVATIEKNAGYITGMGVSYHEIASCLIVESERGIWKAGRRCPDLVLASPRFADEGQRWLYSLARYGRFLVLAIGASPNDLQSLQRFRHAADIFVLTARDGCDSAVDTSGTEDSCKGALTFASDLVVSGDPFTVLVRPDMYIGSSSAHPAVPNAQGVDEKKAGESTARPVLNSGVTAWLQVLGAFCIYFNTWGLIASFGSFQAYYETDLLASAHHTAFEVSTIGSLQSFVLVFLGFLAGPLYDSGYARHLLTGGSALIVGGTLAQSFCSTLWQLLLAQGLCVGIGCGALAVLSVAIPSLWFTTRLPIANGVAGIGSGLGGVIFPIMVRNLLPTIGFGWTVRSIALVNLVLLGLASAVLRLPAASGRRRRLVDTASLTDWPYVIFVLGCFAVFLGLYTPFFYVPTYAVKSGFYPASSRGESFYIVMAMNLASIPGRIAPPLLAQRLGAGAVLPVMVATAVALGACALAFIGCRSIISIYVVACIYGFFTGSFFALQPTCFVSLTKDKTVMGTRFGMAFTVLSVALLFGSPISGALQGKYGYHASWIWAGVALFVGGSVIYGARAIRRVD</sequence>
<feature type="transmembrane region" description="Helical" evidence="7">
    <location>
        <begin position="665"/>
        <end position="684"/>
    </location>
</feature>
<dbReference type="InterPro" id="IPR036259">
    <property type="entry name" value="MFS_trans_sf"/>
</dbReference>
<feature type="transmembrane region" description="Helical" evidence="7">
    <location>
        <begin position="629"/>
        <end position="653"/>
    </location>
</feature>
<name>A0ABR2I5U3_9PEZI</name>
<feature type="transmembrane region" description="Helical" evidence="7">
    <location>
        <begin position="898"/>
        <end position="919"/>
    </location>
</feature>
<dbReference type="InterPro" id="IPR036188">
    <property type="entry name" value="FAD/NAD-bd_sf"/>
</dbReference>
<accession>A0ABR2I5U3</accession>
<gene>
    <name evidence="9" type="ORF">PGQ11_013164</name>
</gene>
<keyword evidence="7" id="KW-0812">Transmembrane</keyword>
<evidence type="ECO:0000259" key="8">
    <source>
        <dbReference type="Pfam" id="PF01494"/>
    </source>
</evidence>
<evidence type="ECO:0000256" key="7">
    <source>
        <dbReference type="SAM" id="Phobius"/>
    </source>
</evidence>
<feature type="transmembrane region" description="Helical" evidence="7">
    <location>
        <begin position="737"/>
        <end position="759"/>
    </location>
</feature>
<dbReference type="CDD" id="cd17352">
    <property type="entry name" value="MFS_MCT_SLC16"/>
    <property type="match status" value="1"/>
</dbReference>
<keyword evidence="7" id="KW-0472">Membrane</keyword>
<feature type="transmembrane region" description="Helical" evidence="7">
    <location>
        <begin position="535"/>
        <end position="563"/>
    </location>
</feature>
<comment type="subcellular location">
    <subcellularLocation>
        <location evidence="2">Membrane</location>
        <topology evidence="2">Multi-pass membrane protein</topology>
    </subcellularLocation>
</comment>
<dbReference type="Proteomes" id="UP001390339">
    <property type="component" value="Unassembled WGS sequence"/>
</dbReference>
<keyword evidence="5" id="KW-0274">FAD</keyword>
<dbReference type="Gene3D" id="3.30.9.10">
    <property type="entry name" value="D-Amino Acid Oxidase, subunit A, domain 2"/>
    <property type="match status" value="1"/>
</dbReference>
<dbReference type="InterPro" id="IPR011701">
    <property type="entry name" value="MFS"/>
</dbReference>
<evidence type="ECO:0000256" key="6">
    <source>
        <dbReference type="ARBA" id="ARBA00023002"/>
    </source>
</evidence>
<feature type="domain" description="FAD-binding" evidence="8">
    <location>
        <begin position="8"/>
        <end position="344"/>
    </location>
</feature>
<dbReference type="PANTHER" id="PTHR43004">
    <property type="entry name" value="TRK SYSTEM POTASSIUM UPTAKE PROTEIN"/>
    <property type="match status" value="1"/>
</dbReference>
<dbReference type="InterPro" id="IPR002938">
    <property type="entry name" value="FAD-bd"/>
</dbReference>
<comment type="cofactor">
    <cofactor evidence="1">
        <name>FAD</name>
        <dbReference type="ChEBI" id="CHEBI:57692"/>
    </cofactor>
</comment>
<protein>
    <submittedName>
        <fullName evidence="9">FAD binding domain-containing protein</fullName>
    </submittedName>
</protein>
<keyword evidence="4" id="KW-0285">Flavoprotein</keyword>
<keyword evidence="10" id="KW-1185">Reference proteome</keyword>
<feature type="transmembrane region" description="Helical" evidence="7">
    <location>
        <begin position="833"/>
        <end position="852"/>
    </location>
</feature>
<evidence type="ECO:0000313" key="10">
    <source>
        <dbReference type="Proteomes" id="UP001390339"/>
    </source>
</evidence>
<comment type="pathway">
    <text evidence="3">Secondary metabolite biosynthesis.</text>
</comment>
<dbReference type="EMBL" id="JAPCWZ010000007">
    <property type="protein sequence ID" value="KAK8857252.1"/>
    <property type="molecule type" value="Genomic_DNA"/>
</dbReference>
<dbReference type="SUPFAM" id="SSF51905">
    <property type="entry name" value="FAD/NAD(P)-binding domain"/>
    <property type="match status" value="1"/>
</dbReference>
<dbReference type="Pfam" id="PF01494">
    <property type="entry name" value="FAD_binding_3"/>
    <property type="match status" value="1"/>
</dbReference>
<dbReference type="Gene3D" id="1.20.1250.20">
    <property type="entry name" value="MFS general substrate transporter like domains"/>
    <property type="match status" value="1"/>
</dbReference>
<keyword evidence="6" id="KW-0560">Oxidoreductase</keyword>
<feature type="transmembrane region" description="Helical" evidence="7">
    <location>
        <begin position="873"/>
        <end position="892"/>
    </location>
</feature>
<comment type="caution">
    <text evidence="9">The sequence shown here is derived from an EMBL/GenBank/DDBJ whole genome shotgun (WGS) entry which is preliminary data.</text>
</comment>
<dbReference type="Pfam" id="PF07690">
    <property type="entry name" value="MFS_1"/>
    <property type="match status" value="1"/>
</dbReference>
<dbReference type="SUPFAM" id="SSF54373">
    <property type="entry name" value="FAD-linked reductases, C-terminal domain"/>
    <property type="match status" value="1"/>
</dbReference>
<dbReference type="InterPro" id="IPR050641">
    <property type="entry name" value="RIFMO-like"/>
</dbReference>
<dbReference type="PRINTS" id="PR00420">
    <property type="entry name" value="RNGMNOXGNASE"/>
</dbReference>
<feature type="transmembrane region" description="Helical" evidence="7">
    <location>
        <begin position="696"/>
        <end position="716"/>
    </location>
</feature>
<feature type="transmembrane region" description="Helical" evidence="7">
    <location>
        <begin position="575"/>
        <end position="600"/>
    </location>
</feature>
<dbReference type="SUPFAM" id="SSF103473">
    <property type="entry name" value="MFS general substrate transporter"/>
    <property type="match status" value="1"/>
</dbReference>
<reference evidence="9 10" key="1">
    <citation type="journal article" date="2024" name="IMA Fungus">
        <title>Apiospora arundinis, a panoply of carbohydrate-active enzymes and secondary metabolites.</title>
        <authorList>
            <person name="Sorensen T."/>
            <person name="Petersen C."/>
            <person name="Muurmann A.T."/>
            <person name="Christiansen J.V."/>
            <person name="Brundto M.L."/>
            <person name="Overgaard C.K."/>
            <person name="Boysen A.T."/>
            <person name="Wollenberg R.D."/>
            <person name="Larsen T.O."/>
            <person name="Sorensen J.L."/>
            <person name="Nielsen K.L."/>
            <person name="Sondergaard T.E."/>
        </authorList>
    </citation>
    <scope>NUCLEOTIDE SEQUENCE [LARGE SCALE GENOMIC DNA]</scope>
    <source>
        <strain evidence="9 10">AAU 773</strain>
    </source>
</reference>
<evidence type="ECO:0000256" key="1">
    <source>
        <dbReference type="ARBA" id="ARBA00001974"/>
    </source>
</evidence>
<dbReference type="Gene3D" id="3.40.30.120">
    <property type="match status" value="1"/>
</dbReference>
<proteinExistence type="predicted"/>
<evidence type="ECO:0000313" key="9">
    <source>
        <dbReference type="EMBL" id="KAK8857252.1"/>
    </source>
</evidence>
<dbReference type="Gene3D" id="3.50.50.60">
    <property type="entry name" value="FAD/NAD(P)-binding domain"/>
    <property type="match status" value="1"/>
</dbReference>
<evidence type="ECO:0000256" key="3">
    <source>
        <dbReference type="ARBA" id="ARBA00005179"/>
    </source>
</evidence>
<evidence type="ECO:0000256" key="5">
    <source>
        <dbReference type="ARBA" id="ARBA00022827"/>
    </source>
</evidence>
<evidence type="ECO:0000256" key="4">
    <source>
        <dbReference type="ARBA" id="ARBA00022630"/>
    </source>
</evidence>
<dbReference type="PANTHER" id="PTHR43004:SF19">
    <property type="entry name" value="BINDING MONOOXYGENASE, PUTATIVE (JCVI)-RELATED"/>
    <property type="match status" value="1"/>
</dbReference>
<organism evidence="9 10">
    <name type="scientific">Apiospora arundinis</name>
    <dbReference type="NCBI Taxonomy" id="335852"/>
    <lineage>
        <taxon>Eukaryota</taxon>
        <taxon>Fungi</taxon>
        <taxon>Dikarya</taxon>
        <taxon>Ascomycota</taxon>
        <taxon>Pezizomycotina</taxon>
        <taxon>Sordariomycetes</taxon>
        <taxon>Xylariomycetidae</taxon>
        <taxon>Amphisphaeriales</taxon>
        <taxon>Apiosporaceae</taxon>
        <taxon>Apiospora</taxon>
    </lineage>
</organism>
<evidence type="ECO:0000256" key="2">
    <source>
        <dbReference type="ARBA" id="ARBA00004141"/>
    </source>
</evidence>
<keyword evidence="7" id="KW-1133">Transmembrane helix</keyword>